<evidence type="ECO:0000313" key="2">
    <source>
        <dbReference type="Proteomes" id="UP000838756"/>
    </source>
</evidence>
<name>A0A8S4RRH8_9NEOP</name>
<accession>A0A8S4RRH8</accession>
<evidence type="ECO:0000313" key="1">
    <source>
        <dbReference type="EMBL" id="CAH2240989.1"/>
    </source>
</evidence>
<protein>
    <submittedName>
        <fullName evidence="1">Jg19741 protein</fullName>
    </submittedName>
</protein>
<gene>
    <name evidence="1" type="primary">jg19741</name>
    <name evidence="1" type="ORF">PAEG_LOCUS17461</name>
</gene>
<proteinExistence type="predicted"/>
<keyword evidence="2" id="KW-1185">Reference proteome</keyword>
<comment type="caution">
    <text evidence="1">The sequence shown here is derived from an EMBL/GenBank/DDBJ whole genome shotgun (WGS) entry which is preliminary data.</text>
</comment>
<reference evidence="1" key="1">
    <citation type="submission" date="2022-03" db="EMBL/GenBank/DDBJ databases">
        <authorList>
            <person name="Lindestad O."/>
        </authorList>
    </citation>
    <scope>NUCLEOTIDE SEQUENCE</scope>
</reference>
<dbReference type="Proteomes" id="UP000838756">
    <property type="component" value="Unassembled WGS sequence"/>
</dbReference>
<dbReference type="AlphaFoldDB" id="A0A8S4RRH8"/>
<organism evidence="1 2">
    <name type="scientific">Pararge aegeria aegeria</name>
    <dbReference type="NCBI Taxonomy" id="348720"/>
    <lineage>
        <taxon>Eukaryota</taxon>
        <taxon>Metazoa</taxon>
        <taxon>Ecdysozoa</taxon>
        <taxon>Arthropoda</taxon>
        <taxon>Hexapoda</taxon>
        <taxon>Insecta</taxon>
        <taxon>Pterygota</taxon>
        <taxon>Neoptera</taxon>
        <taxon>Endopterygota</taxon>
        <taxon>Lepidoptera</taxon>
        <taxon>Glossata</taxon>
        <taxon>Ditrysia</taxon>
        <taxon>Papilionoidea</taxon>
        <taxon>Nymphalidae</taxon>
        <taxon>Satyrinae</taxon>
        <taxon>Satyrini</taxon>
        <taxon>Parargina</taxon>
        <taxon>Pararge</taxon>
    </lineage>
</organism>
<sequence length="83" mass="9025">MVVIYVITQRPRGVVAGVISITYFRLTDTGRHIGVIEYYFHLGANARSVDKAVGKDKILSFQRRKMSAAEASHAGGSDTSLGI</sequence>
<dbReference type="EMBL" id="CAKXAJ010025559">
    <property type="protein sequence ID" value="CAH2240989.1"/>
    <property type="molecule type" value="Genomic_DNA"/>
</dbReference>